<sequence>MAALNQMPTCANPSCGKPSTFTCASCTMVTYCSNICEKSYLGKHKTECKNLLTRLFDRIGHTVQQVFQIFSEHTFDKDIVRVEELGYGVIAYDSRSVLNDPSNPLFYFPSHLFSDAGDRNAILCHGRSDEAMTCLQDIVSQMLQGVPCCEVREVQVQMRYASLAHIAPYTRTVDQNSFRSIEKAIYRISSSMTGTNWTIDPTGAANGINSGALTTQDYFNRFVKGDPQFHHFGYHKDFCRGIAGLPGFTGLKFKVVLLAQWRLKRAIKQWVQDSGISLHQLLRLPDEQFHNQQRSLYRTIRTSMVGFLESQEYRAVVLQARLDENPKSTNRRDS</sequence>
<evidence type="ECO:0000313" key="5">
    <source>
        <dbReference type="EMBL" id="KAF2683365.1"/>
    </source>
</evidence>
<keyword evidence="6" id="KW-1185">Reference proteome</keyword>
<proteinExistence type="predicted"/>
<reference evidence="5" key="1">
    <citation type="journal article" date="2020" name="Stud. Mycol.">
        <title>101 Dothideomycetes genomes: a test case for predicting lifestyles and emergence of pathogens.</title>
        <authorList>
            <person name="Haridas S."/>
            <person name="Albert R."/>
            <person name="Binder M."/>
            <person name="Bloem J."/>
            <person name="Labutti K."/>
            <person name="Salamov A."/>
            <person name="Andreopoulos B."/>
            <person name="Baker S."/>
            <person name="Barry K."/>
            <person name="Bills G."/>
            <person name="Bluhm B."/>
            <person name="Cannon C."/>
            <person name="Castanera R."/>
            <person name="Culley D."/>
            <person name="Daum C."/>
            <person name="Ezra D."/>
            <person name="Gonzalez J."/>
            <person name="Henrissat B."/>
            <person name="Kuo A."/>
            <person name="Liang C."/>
            <person name="Lipzen A."/>
            <person name="Lutzoni F."/>
            <person name="Magnuson J."/>
            <person name="Mondo S."/>
            <person name="Nolan M."/>
            <person name="Ohm R."/>
            <person name="Pangilinan J."/>
            <person name="Park H.-J."/>
            <person name="Ramirez L."/>
            <person name="Alfaro M."/>
            <person name="Sun H."/>
            <person name="Tritt A."/>
            <person name="Yoshinaga Y."/>
            <person name="Zwiers L.-H."/>
            <person name="Turgeon B."/>
            <person name="Goodwin S."/>
            <person name="Spatafora J."/>
            <person name="Crous P."/>
            <person name="Grigoriev I."/>
        </authorList>
    </citation>
    <scope>NUCLEOTIDE SEQUENCE</scope>
    <source>
        <strain evidence="5">CBS 122367</strain>
    </source>
</reference>
<protein>
    <recommendedName>
        <fullName evidence="4">MYND-type domain-containing protein</fullName>
    </recommendedName>
</protein>
<gene>
    <name evidence="5" type="ORF">K458DRAFT_404923</name>
</gene>
<evidence type="ECO:0000256" key="2">
    <source>
        <dbReference type="ARBA" id="ARBA00022771"/>
    </source>
</evidence>
<evidence type="ECO:0000256" key="3">
    <source>
        <dbReference type="ARBA" id="ARBA00022833"/>
    </source>
</evidence>
<dbReference type="Pfam" id="PF01753">
    <property type="entry name" value="zf-MYND"/>
    <property type="match status" value="1"/>
</dbReference>
<dbReference type="EMBL" id="MU005584">
    <property type="protein sequence ID" value="KAF2683365.1"/>
    <property type="molecule type" value="Genomic_DNA"/>
</dbReference>
<evidence type="ECO:0000256" key="1">
    <source>
        <dbReference type="ARBA" id="ARBA00022723"/>
    </source>
</evidence>
<dbReference type="SUPFAM" id="SSF144232">
    <property type="entry name" value="HIT/MYND zinc finger-like"/>
    <property type="match status" value="1"/>
</dbReference>
<dbReference type="GO" id="GO:0008270">
    <property type="term" value="F:zinc ion binding"/>
    <property type="evidence" value="ECO:0007669"/>
    <property type="project" value="UniProtKB-KW"/>
</dbReference>
<dbReference type="AlphaFoldDB" id="A0A6G1IZ37"/>
<dbReference type="Proteomes" id="UP000799291">
    <property type="component" value="Unassembled WGS sequence"/>
</dbReference>
<name>A0A6G1IZ37_9PLEO</name>
<dbReference type="InterPro" id="IPR002893">
    <property type="entry name" value="Znf_MYND"/>
</dbReference>
<keyword evidence="3" id="KW-0862">Zinc</keyword>
<evidence type="ECO:0000313" key="6">
    <source>
        <dbReference type="Proteomes" id="UP000799291"/>
    </source>
</evidence>
<keyword evidence="1" id="KW-0479">Metal-binding</keyword>
<feature type="domain" description="MYND-type" evidence="4">
    <location>
        <begin position="14"/>
        <end position="48"/>
    </location>
</feature>
<dbReference type="OrthoDB" id="3797767at2759"/>
<organism evidence="5 6">
    <name type="scientific">Lentithecium fluviatile CBS 122367</name>
    <dbReference type="NCBI Taxonomy" id="1168545"/>
    <lineage>
        <taxon>Eukaryota</taxon>
        <taxon>Fungi</taxon>
        <taxon>Dikarya</taxon>
        <taxon>Ascomycota</taxon>
        <taxon>Pezizomycotina</taxon>
        <taxon>Dothideomycetes</taxon>
        <taxon>Pleosporomycetidae</taxon>
        <taxon>Pleosporales</taxon>
        <taxon>Massarineae</taxon>
        <taxon>Lentitheciaceae</taxon>
        <taxon>Lentithecium</taxon>
    </lineage>
</organism>
<keyword evidence="2" id="KW-0863">Zinc-finger</keyword>
<dbReference type="Gene3D" id="6.10.140.2220">
    <property type="match status" value="1"/>
</dbReference>
<accession>A0A6G1IZ37</accession>
<evidence type="ECO:0000259" key="4">
    <source>
        <dbReference type="Pfam" id="PF01753"/>
    </source>
</evidence>